<name>A0AAV9VTE6_9PEZI</name>
<keyword evidence="2" id="KW-1185">Reference proteome</keyword>
<organism evidence="1 2">
    <name type="scientific">Arthrobotrys musiformis</name>
    <dbReference type="NCBI Taxonomy" id="47236"/>
    <lineage>
        <taxon>Eukaryota</taxon>
        <taxon>Fungi</taxon>
        <taxon>Dikarya</taxon>
        <taxon>Ascomycota</taxon>
        <taxon>Pezizomycotina</taxon>
        <taxon>Orbiliomycetes</taxon>
        <taxon>Orbiliales</taxon>
        <taxon>Orbiliaceae</taxon>
        <taxon>Arthrobotrys</taxon>
    </lineage>
</organism>
<accession>A0AAV9VTE6</accession>
<evidence type="ECO:0008006" key="3">
    <source>
        <dbReference type="Google" id="ProtNLM"/>
    </source>
</evidence>
<evidence type="ECO:0000313" key="2">
    <source>
        <dbReference type="Proteomes" id="UP001370758"/>
    </source>
</evidence>
<dbReference type="Proteomes" id="UP001370758">
    <property type="component" value="Unassembled WGS sequence"/>
</dbReference>
<comment type="caution">
    <text evidence="1">The sequence shown here is derived from an EMBL/GenBank/DDBJ whole genome shotgun (WGS) entry which is preliminary data.</text>
</comment>
<protein>
    <recommendedName>
        <fullName evidence="3">HNH nuclease domain-containing protein</fullName>
    </recommendedName>
</protein>
<dbReference type="EMBL" id="JAVHJL010000012">
    <property type="protein sequence ID" value="KAK6495821.1"/>
    <property type="molecule type" value="Genomic_DNA"/>
</dbReference>
<evidence type="ECO:0000313" key="1">
    <source>
        <dbReference type="EMBL" id="KAK6495821.1"/>
    </source>
</evidence>
<dbReference type="AlphaFoldDB" id="A0AAV9VTE6"/>
<reference evidence="1 2" key="1">
    <citation type="submission" date="2023-08" db="EMBL/GenBank/DDBJ databases">
        <authorList>
            <person name="Palmer J.M."/>
        </authorList>
    </citation>
    <scope>NUCLEOTIDE SEQUENCE [LARGE SCALE GENOMIC DNA]</scope>
    <source>
        <strain evidence="1 2">TWF481</strain>
    </source>
</reference>
<proteinExistence type="predicted"/>
<gene>
    <name evidence="1" type="ORF">TWF481_002867</name>
</gene>
<sequence>MGEQYPIHAEWAATIAELPFSFQKFLSIDAIRRMGTRLADGQQTRQNLRDIKKRVEKHLALEAKYQLRWRNHYCREDGAISDQDTSWVPTLKLANPPSDLDAAADLVYIDAVFADGIYICEERGCLAFFLNLSPELHIHKPDEPDPEGNPGMGTTNASLSLISDRQRPVVSLADYQDYRISNPDNPDLSIFTIDNSGPRSALQTLLPQPESPMDQTLLRHGYHCYLLRSRNPRKDSIKP</sequence>